<feature type="region of interest" description="Disordered" evidence="1">
    <location>
        <begin position="103"/>
        <end position="153"/>
    </location>
</feature>
<dbReference type="InterPro" id="IPR009060">
    <property type="entry name" value="UBA-like_sf"/>
</dbReference>
<protein>
    <recommendedName>
        <fullName evidence="2">UBA domain-containing protein</fullName>
    </recommendedName>
</protein>
<dbReference type="EMBL" id="GL349446">
    <property type="protein sequence ID" value="KNC47374.1"/>
    <property type="molecule type" value="Genomic_DNA"/>
</dbReference>
<dbReference type="Proteomes" id="UP000054408">
    <property type="component" value="Unassembled WGS sequence"/>
</dbReference>
<gene>
    <name evidence="3" type="ORF">AMSG_03808</name>
</gene>
<keyword evidence="4" id="KW-1185">Reference proteome</keyword>
<dbReference type="SUPFAM" id="SSF46934">
    <property type="entry name" value="UBA-like"/>
    <property type="match status" value="1"/>
</dbReference>
<dbReference type="AlphaFoldDB" id="A0A0L0D4W8"/>
<dbReference type="Gene3D" id="1.10.8.10">
    <property type="entry name" value="DNA helicase RuvA subunit, C-terminal domain"/>
    <property type="match status" value="1"/>
</dbReference>
<sequence>MPAGVYAVTCKCGALYASPDTPMACISCGQARKSYSGMSSTVYAVLDAMASDDGGVVDADVVLDTAVLVDVAELWSQGRVASEAKALAARVWSMLDDLVMSTAPEKPASSTPAEATSQTSAGAGVEAGAEAGVEPANAGSEPETAGGGDDGAGDELRASLAAMGYSAAEIAFAMGKGAQNVRQAISFLDELATPATIDMTQLRSMGFEESSINDAIAACGNDQSAVMEWLLARM</sequence>
<reference evidence="3 4" key="1">
    <citation type="submission" date="2010-05" db="EMBL/GenBank/DDBJ databases">
        <title>The Genome Sequence of Thecamonas trahens ATCC 50062.</title>
        <authorList>
            <consortium name="The Broad Institute Genome Sequencing Platform"/>
            <person name="Russ C."/>
            <person name="Cuomo C."/>
            <person name="Shea T."/>
            <person name="Young S.K."/>
            <person name="Zeng Q."/>
            <person name="Koehrsen M."/>
            <person name="Haas B."/>
            <person name="Borodovsky M."/>
            <person name="Guigo R."/>
            <person name="Alvarado L."/>
            <person name="Berlin A."/>
            <person name="Bochicchio J."/>
            <person name="Borenstein D."/>
            <person name="Chapman S."/>
            <person name="Chen Z."/>
            <person name="Freedman E."/>
            <person name="Gellesch M."/>
            <person name="Goldberg J."/>
            <person name="Griggs A."/>
            <person name="Gujja S."/>
            <person name="Heilman E."/>
            <person name="Heiman D."/>
            <person name="Hepburn T."/>
            <person name="Howarth C."/>
            <person name="Jen D."/>
            <person name="Larson L."/>
            <person name="Mehta T."/>
            <person name="Park D."/>
            <person name="Pearson M."/>
            <person name="Roberts A."/>
            <person name="Saif S."/>
            <person name="Shenoy N."/>
            <person name="Sisk P."/>
            <person name="Stolte C."/>
            <person name="Sykes S."/>
            <person name="Thomson T."/>
            <person name="Walk T."/>
            <person name="White J."/>
            <person name="Yandava C."/>
            <person name="Burger G."/>
            <person name="Gray M.W."/>
            <person name="Holland P.W.H."/>
            <person name="King N."/>
            <person name="Lang F.B.F."/>
            <person name="Roger A.J."/>
            <person name="Ruiz-Trillo I."/>
            <person name="Lander E."/>
            <person name="Nusbaum C."/>
        </authorList>
    </citation>
    <scope>NUCLEOTIDE SEQUENCE [LARGE SCALE GENOMIC DNA]</scope>
    <source>
        <strain evidence="3 4">ATCC 50062</strain>
    </source>
</reference>
<feature type="compositionally biased region" description="Polar residues" evidence="1">
    <location>
        <begin position="108"/>
        <end position="120"/>
    </location>
</feature>
<name>A0A0L0D4W8_THETB</name>
<evidence type="ECO:0000313" key="4">
    <source>
        <dbReference type="Proteomes" id="UP000054408"/>
    </source>
</evidence>
<evidence type="ECO:0000259" key="2">
    <source>
        <dbReference type="PROSITE" id="PS50030"/>
    </source>
</evidence>
<evidence type="ECO:0000256" key="1">
    <source>
        <dbReference type="SAM" id="MobiDB-lite"/>
    </source>
</evidence>
<accession>A0A0L0D4W8</accession>
<dbReference type="RefSeq" id="XP_013759712.1">
    <property type="nucleotide sequence ID" value="XM_013904258.1"/>
</dbReference>
<feature type="compositionally biased region" description="Low complexity" evidence="1">
    <location>
        <begin position="121"/>
        <end position="139"/>
    </location>
</feature>
<evidence type="ECO:0000313" key="3">
    <source>
        <dbReference type="EMBL" id="KNC47374.1"/>
    </source>
</evidence>
<dbReference type="InterPro" id="IPR015940">
    <property type="entry name" value="UBA"/>
</dbReference>
<organism evidence="3 4">
    <name type="scientific">Thecamonas trahens ATCC 50062</name>
    <dbReference type="NCBI Taxonomy" id="461836"/>
    <lineage>
        <taxon>Eukaryota</taxon>
        <taxon>Apusozoa</taxon>
        <taxon>Apusomonadida</taxon>
        <taxon>Apusomonadidae</taxon>
        <taxon>Thecamonas</taxon>
    </lineage>
</organism>
<dbReference type="GeneID" id="25563381"/>
<feature type="domain" description="UBA" evidence="2">
    <location>
        <begin position="187"/>
        <end position="233"/>
    </location>
</feature>
<proteinExistence type="predicted"/>
<dbReference type="PROSITE" id="PS50030">
    <property type="entry name" value="UBA"/>
    <property type="match status" value="1"/>
</dbReference>